<evidence type="ECO:0000259" key="1">
    <source>
        <dbReference type="Pfam" id="PF07589"/>
    </source>
</evidence>
<accession>A0A840L5F3</accession>
<dbReference type="Pfam" id="PF07589">
    <property type="entry name" value="PEP-CTERM"/>
    <property type="match status" value="1"/>
</dbReference>
<proteinExistence type="predicted"/>
<dbReference type="RefSeq" id="WP_184295355.1">
    <property type="nucleotide sequence ID" value="NZ_JACHLP010000001.1"/>
</dbReference>
<dbReference type="EMBL" id="JACHLP010000001">
    <property type="protein sequence ID" value="MBB4841765.1"/>
    <property type="molecule type" value="Genomic_DNA"/>
</dbReference>
<comment type="caution">
    <text evidence="2">The sequence shown here is derived from an EMBL/GenBank/DDBJ whole genome shotgun (WGS) entry which is preliminary data.</text>
</comment>
<dbReference type="Proteomes" id="UP000562027">
    <property type="component" value="Unassembled WGS sequence"/>
</dbReference>
<dbReference type="AlphaFoldDB" id="A0A840L5F3"/>
<dbReference type="InterPro" id="IPR013424">
    <property type="entry name" value="Ice-binding_C"/>
</dbReference>
<gene>
    <name evidence="2" type="ORF">HNP55_000260</name>
</gene>
<reference evidence="2 3" key="1">
    <citation type="submission" date="2020-08" db="EMBL/GenBank/DDBJ databases">
        <title>Functional genomics of gut bacteria from endangered species of beetles.</title>
        <authorList>
            <person name="Carlos-Shanley C."/>
        </authorList>
    </citation>
    <scope>NUCLEOTIDE SEQUENCE [LARGE SCALE GENOMIC DNA]</scope>
    <source>
        <strain evidence="2 3">S00239</strain>
    </source>
</reference>
<dbReference type="NCBIfam" id="TIGR02595">
    <property type="entry name" value="PEP_CTERM"/>
    <property type="match status" value="1"/>
</dbReference>
<organism evidence="2 3">
    <name type="scientific">Roseateles oligotrophus</name>
    <dbReference type="NCBI Taxonomy" id="1769250"/>
    <lineage>
        <taxon>Bacteria</taxon>
        <taxon>Pseudomonadati</taxon>
        <taxon>Pseudomonadota</taxon>
        <taxon>Betaproteobacteria</taxon>
        <taxon>Burkholderiales</taxon>
        <taxon>Sphaerotilaceae</taxon>
        <taxon>Roseateles</taxon>
    </lineage>
</organism>
<evidence type="ECO:0000313" key="2">
    <source>
        <dbReference type="EMBL" id="MBB4841765.1"/>
    </source>
</evidence>
<feature type="domain" description="Ice-binding protein C-terminal" evidence="1">
    <location>
        <begin position="180"/>
        <end position="202"/>
    </location>
</feature>
<keyword evidence="3" id="KW-1185">Reference proteome</keyword>
<sequence length="206" mass="20784">MAGLSNATFAYSGGTASNYLQLNGSSQVIEFSRGWVDQTGSNNGGGSSANFIAGVCGSSDSCSGNDAEYHNYFAFNFNNLFSGPVSSASLVLNQPSNGFITPASSISYTLFDVSGGNPSLGSGVALYNDLGSGISYGTVMVTAGSAGSVVTVNFNAAGLAALNTAVSNNTNFYVGGAVAAVPEPATWALSVAGLLLLALRRRNSPR</sequence>
<protein>
    <recommendedName>
        <fullName evidence="1">Ice-binding protein C-terminal domain-containing protein</fullName>
    </recommendedName>
</protein>
<name>A0A840L5F3_9BURK</name>
<evidence type="ECO:0000313" key="3">
    <source>
        <dbReference type="Proteomes" id="UP000562027"/>
    </source>
</evidence>